<keyword evidence="1" id="KW-0863">Zinc-finger</keyword>
<dbReference type="SUPFAM" id="SSF57756">
    <property type="entry name" value="Retrovirus zinc finger-like domains"/>
    <property type="match status" value="1"/>
</dbReference>
<dbReference type="STRING" id="210143.A0A1R3GTD2"/>
<protein>
    <submittedName>
        <fullName evidence="5">Zinc finger, CCHC-type</fullName>
    </submittedName>
</protein>
<dbReference type="InterPro" id="IPR036875">
    <property type="entry name" value="Znf_CCHC_sf"/>
</dbReference>
<dbReference type="InterPro" id="IPR028565">
    <property type="entry name" value="MHD"/>
</dbReference>
<dbReference type="Pfam" id="PF10291">
    <property type="entry name" value="muHD"/>
    <property type="match status" value="1"/>
</dbReference>
<evidence type="ECO:0000259" key="3">
    <source>
        <dbReference type="PROSITE" id="PS50158"/>
    </source>
</evidence>
<dbReference type="Gramene" id="OMO61329">
    <property type="protein sequence ID" value="OMO61329"/>
    <property type="gene ID" value="CCACVL1_23603"/>
</dbReference>
<feature type="domain" description="CCHC-type" evidence="3">
    <location>
        <begin position="1107"/>
        <end position="1121"/>
    </location>
</feature>
<dbReference type="InterPro" id="IPR018808">
    <property type="entry name" value="Muniscin_C"/>
</dbReference>
<reference evidence="5 6" key="1">
    <citation type="submission" date="2013-09" db="EMBL/GenBank/DDBJ databases">
        <title>Corchorus capsularis genome sequencing.</title>
        <authorList>
            <person name="Alam M."/>
            <person name="Haque M.S."/>
            <person name="Islam M.S."/>
            <person name="Emdad E.M."/>
            <person name="Islam M.M."/>
            <person name="Ahmed B."/>
            <person name="Halim A."/>
            <person name="Hossen Q.M.M."/>
            <person name="Hossain M.Z."/>
            <person name="Ahmed R."/>
            <person name="Khan M.M."/>
            <person name="Islam R."/>
            <person name="Rashid M.M."/>
            <person name="Khan S.A."/>
            <person name="Rahman M.S."/>
            <person name="Alam M."/>
        </authorList>
    </citation>
    <scope>NUCLEOTIDE SEQUENCE [LARGE SCALE GENOMIC DNA]</scope>
    <source>
        <strain evidence="6">cv. CVL-1</strain>
        <tissue evidence="5">Whole seedling</tissue>
    </source>
</reference>
<evidence type="ECO:0000259" key="4">
    <source>
        <dbReference type="PROSITE" id="PS51072"/>
    </source>
</evidence>
<evidence type="ECO:0000313" key="6">
    <source>
        <dbReference type="Proteomes" id="UP000188268"/>
    </source>
</evidence>
<dbReference type="CDD" id="cd09257">
    <property type="entry name" value="AP_muniscins_like_MHD"/>
    <property type="match status" value="1"/>
</dbReference>
<dbReference type="InterPro" id="IPR005162">
    <property type="entry name" value="Retrotrans_gag_dom"/>
</dbReference>
<dbReference type="EMBL" id="AWWV01013501">
    <property type="protein sequence ID" value="OMO61329.1"/>
    <property type="molecule type" value="Genomic_DNA"/>
</dbReference>
<evidence type="ECO:0000256" key="1">
    <source>
        <dbReference type="PROSITE-ProRule" id="PRU00047"/>
    </source>
</evidence>
<keyword evidence="1" id="KW-0479">Metal-binding</keyword>
<name>A0A1R3GTD2_COCAP</name>
<keyword evidence="1" id="KW-0862">Zinc</keyword>
<feature type="region of interest" description="Disordered" evidence="2">
    <location>
        <begin position="50"/>
        <end position="70"/>
    </location>
</feature>
<keyword evidence="6" id="KW-1185">Reference proteome</keyword>
<feature type="domain" description="MHD" evidence="4">
    <location>
        <begin position="402"/>
        <end position="648"/>
    </location>
</feature>
<dbReference type="Proteomes" id="UP000188268">
    <property type="component" value="Unassembled WGS sequence"/>
</dbReference>
<dbReference type="Gene3D" id="4.10.60.10">
    <property type="entry name" value="Zinc finger, CCHC-type"/>
    <property type="match status" value="1"/>
</dbReference>
<dbReference type="SMART" id="SM00343">
    <property type="entry name" value="ZnF_C2HC"/>
    <property type="match status" value="1"/>
</dbReference>
<feature type="compositionally biased region" description="Low complexity" evidence="2">
    <location>
        <begin position="50"/>
        <end position="67"/>
    </location>
</feature>
<evidence type="ECO:0000256" key="2">
    <source>
        <dbReference type="SAM" id="MobiDB-lite"/>
    </source>
</evidence>
<feature type="compositionally biased region" description="Basic and acidic residues" evidence="2">
    <location>
        <begin position="1071"/>
        <end position="1084"/>
    </location>
</feature>
<gene>
    <name evidence="5" type="ORF">CCACVL1_23603</name>
</gene>
<sequence length="1452" mass="161252">MSCLALSLQPANGSDILLQTREWFPPARALIALHAFRQTRFAFSNKNPASSAAASSSTSESDAATESIGDDPLAASSGQLIVGVESKYRVVYRLVNSIYVLGITTADHDNSINVFECIHIVNQAVSVIVTACRGVDVTPEKLARKYAEVYMALDIVLRGVSNIRLAAMLSAMHGDGIAKMVHSALDTEAKIRGADTWTNVEAHSVEHQASVEAFSNANFELPAETLAAGDQIASTFVPQSTIEQEEKMIKAEEPEAEKDPFAASEAINKQEDLVGGFKKTKDPSATDLTLALAGLEVTTLPPAEATQSTDITVEGFEGKYGGIEFGNEQTTLGEAFEGFSDAWGGGLDASEFLENKKVKKQEGLSGLELLQTGDSAAPATAAASGADGGKSLENILVKKTEMKGPEMYISEEISAEFRESLLARVGLMGVVYLRTMPPKGSSDQDAEFSFRVEGTSSVKRFVMQSSRVSSLGNGMFHVRTAPSEEPIPILKYSLLPRLTPLPLRVRLIKRHSGTLLSVMIQYVSNPELLAPLNDVTFILKLPVDPTLLKVSPKAVLNRSERELKWHVQEIPLKGTPGKLRARMPVDSNEDDEELEVVAYVKFSMQGATTLSGVCLRPASEEEHNGAIGDHCSDKLGDSSEVQEVIKVDPGLKASLEELGDDAIAHDRPRHGVAAPSHGTMTGHDRPLHRSIAQDRAPTDHNRPMDPLAIPQGPMTRARAKRFKEALLGFIRSHLGGLESIEDQLESIEVDINKNIPIDSKSPSKQLGCDCLIVCESCDLKSSIAGTMGDRQEEQNQEVNTNDMLQQIMRQLGTMTTRLEALETRNPQAQQGANAAINNERIQLPPPRQVARLDPMERLRQQELGGQAHNENMRPRRGVEREEPKDNIKYKIPKFNGRGSSSDYLEWESKLDMYFDYYPHAEPKKVQIATLEFTENALNWWNQLVQARRRNLERPIDTWLSLKSFMRKRFVPSFYTNGLYQELQSLRQGTRSVDEYYSEMMLLMSRAEVDEAPQATIARFMAGLNREIHDIVEMQQHYDVEELLQHALKAESQVKRNKKSFASSSSSWKTPIKKDDKSSKEKELAQKGATPKTEPKSSSNSSSKNYVKCFKCQGYGHYARDCVNKKVMFTNDYGEIESEDEEIALGSSGDGDDERGMSHDDEDDDGSTPALLNLVARRTLSAYVKGDVQNQRENLFHTRMYNGEVLCDVLPMQACHVLLGRPWQYDNKVHHDGETNKYSFICGKRPITLIPLSPQEALKDQLKLKEEFTKLESDYRAKEKTKHANLNVNCVEGKSDLVDKHAISKKVNKECMLATKSEIKEALNDNSVLILLLLKNTLVSTNNLDAELPSNIVFLMSKENVVADALSRRYVLLSMLDSKFLGFEYIKELYASDVSFGEIFKACENSGFGKYYKHDEFLFKESRLCVPSCSLRILLMRESHEGGLMGHFGVDRT</sequence>
<dbReference type="PANTHER" id="PTHR37769:SF1">
    <property type="entry name" value="OS08G0243900 PROTEIN"/>
    <property type="match status" value="1"/>
</dbReference>
<feature type="region of interest" description="Disordered" evidence="2">
    <location>
        <begin position="1138"/>
        <end position="1167"/>
    </location>
</feature>
<dbReference type="GO" id="GO:0003676">
    <property type="term" value="F:nucleic acid binding"/>
    <property type="evidence" value="ECO:0007669"/>
    <property type="project" value="InterPro"/>
</dbReference>
<comment type="caution">
    <text evidence="5">The sequence shown here is derived from an EMBL/GenBank/DDBJ whole genome shotgun (WGS) entry which is preliminary data.</text>
</comment>
<dbReference type="OrthoDB" id="20621at2759"/>
<organism evidence="5 6">
    <name type="scientific">Corchorus capsularis</name>
    <name type="common">Jute</name>
    <dbReference type="NCBI Taxonomy" id="210143"/>
    <lineage>
        <taxon>Eukaryota</taxon>
        <taxon>Viridiplantae</taxon>
        <taxon>Streptophyta</taxon>
        <taxon>Embryophyta</taxon>
        <taxon>Tracheophyta</taxon>
        <taxon>Spermatophyta</taxon>
        <taxon>Magnoliopsida</taxon>
        <taxon>eudicotyledons</taxon>
        <taxon>Gunneridae</taxon>
        <taxon>Pentapetalae</taxon>
        <taxon>rosids</taxon>
        <taxon>malvids</taxon>
        <taxon>Malvales</taxon>
        <taxon>Malvaceae</taxon>
        <taxon>Grewioideae</taxon>
        <taxon>Apeibeae</taxon>
        <taxon>Corchorus</taxon>
    </lineage>
</organism>
<dbReference type="PROSITE" id="PS50158">
    <property type="entry name" value="ZF_CCHC"/>
    <property type="match status" value="1"/>
</dbReference>
<accession>A0A1R3GTD2</accession>
<feature type="region of interest" description="Disordered" evidence="2">
    <location>
        <begin position="1054"/>
        <end position="1102"/>
    </location>
</feature>
<proteinExistence type="predicted"/>
<dbReference type="InterPro" id="IPR001878">
    <property type="entry name" value="Znf_CCHC"/>
</dbReference>
<dbReference type="GO" id="GO:0008270">
    <property type="term" value="F:zinc ion binding"/>
    <property type="evidence" value="ECO:0007669"/>
    <property type="project" value="UniProtKB-KW"/>
</dbReference>
<evidence type="ECO:0000313" key="5">
    <source>
        <dbReference type="EMBL" id="OMO61329.1"/>
    </source>
</evidence>
<dbReference type="PANTHER" id="PTHR37769">
    <property type="entry name" value="OS08G0243900 PROTEIN"/>
    <property type="match status" value="1"/>
</dbReference>
<dbReference type="PROSITE" id="PS51072">
    <property type="entry name" value="MHD"/>
    <property type="match status" value="1"/>
</dbReference>
<dbReference type="Pfam" id="PF03732">
    <property type="entry name" value="Retrotrans_gag"/>
    <property type="match status" value="1"/>
</dbReference>
<dbReference type="Pfam" id="PF00098">
    <property type="entry name" value="zf-CCHC"/>
    <property type="match status" value="1"/>
</dbReference>